<evidence type="ECO:0000313" key="3">
    <source>
        <dbReference type="Proteomes" id="UP000717696"/>
    </source>
</evidence>
<organism evidence="2 3">
    <name type="scientific">Dactylonectria estremocensis</name>
    <dbReference type="NCBI Taxonomy" id="1079267"/>
    <lineage>
        <taxon>Eukaryota</taxon>
        <taxon>Fungi</taxon>
        <taxon>Dikarya</taxon>
        <taxon>Ascomycota</taxon>
        <taxon>Pezizomycotina</taxon>
        <taxon>Sordariomycetes</taxon>
        <taxon>Hypocreomycetidae</taxon>
        <taxon>Hypocreales</taxon>
        <taxon>Nectriaceae</taxon>
        <taxon>Dactylonectria</taxon>
    </lineage>
</organism>
<name>A0A9P9DJ48_9HYPO</name>
<evidence type="ECO:0000256" key="1">
    <source>
        <dbReference type="SAM" id="MobiDB-lite"/>
    </source>
</evidence>
<feature type="compositionally biased region" description="Basic and acidic residues" evidence="1">
    <location>
        <begin position="83"/>
        <end position="94"/>
    </location>
</feature>
<comment type="caution">
    <text evidence="2">The sequence shown here is derived from an EMBL/GenBank/DDBJ whole genome shotgun (WGS) entry which is preliminary data.</text>
</comment>
<dbReference type="AlphaFoldDB" id="A0A9P9DJ48"/>
<sequence length="308" mass="32687">MCDLFQEDLLSVEMDDGSSDREYDNDGGGGVLARDADGPLEIRETAAYDHALNVALIEELEALMPEGIPELDDELDPEPVLPTEDKIRACDPKDSPGPFPIEGKTTDPGTGGPTPGPGGDDFEGPGGDEDGPRGGPTLAPVSEAPAARPGPLRQSASGPQAARAPPGHVYEDGELIDGETVRVRTDVKGNAVFTVDVLAGQTVVTTKLWVNLSSKWLSVGTKASISVPLKPKQLPLELESRVWFIPAGSNVVRVATFPESVTSRALSVMDIFTNAKDVFKTQLARKNSSMGHLPIWFPAQAGKKVSHF</sequence>
<accession>A0A9P9DJ48</accession>
<gene>
    <name evidence="2" type="ORF">B0J13DRAFT_532109</name>
</gene>
<reference evidence="2" key="1">
    <citation type="journal article" date="2021" name="Nat. Commun.">
        <title>Genetic determinants of endophytism in the Arabidopsis root mycobiome.</title>
        <authorList>
            <person name="Mesny F."/>
            <person name="Miyauchi S."/>
            <person name="Thiergart T."/>
            <person name="Pickel B."/>
            <person name="Atanasova L."/>
            <person name="Karlsson M."/>
            <person name="Huettel B."/>
            <person name="Barry K.W."/>
            <person name="Haridas S."/>
            <person name="Chen C."/>
            <person name="Bauer D."/>
            <person name="Andreopoulos W."/>
            <person name="Pangilinan J."/>
            <person name="LaButti K."/>
            <person name="Riley R."/>
            <person name="Lipzen A."/>
            <person name="Clum A."/>
            <person name="Drula E."/>
            <person name="Henrissat B."/>
            <person name="Kohler A."/>
            <person name="Grigoriev I.V."/>
            <person name="Martin F.M."/>
            <person name="Hacquard S."/>
        </authorList>
    </citation>
    <scope>NUCLEOTIDE SEQUENCE</scope>
    <source>
        <strain evidence="2">MPI-CAGE-AT-0021</strain>
    </source>
</reference>
<keyword evidence="3" id="KW-1185">Reference proteome</keyword>
<feature type="region of interest" description="Disordered" evidence="1">
    <location>
        <begin position="13"/>
        <end position="36"/>
    </location>
</feature>
<feature type="compositionally biased region" description="Gly residues" evidence="1">
    <location>
        <begin position="109"/>
        <end position="119"/>
    </location>
</feature>
<dbReference type="Proteomes" id="UP000717696">
    <property type="component" value="Unassembled WGS sequence"/>
</dbReference>
<proteinExistence type="predicted"/>
<dbReference type="EMBL" id="JAGMUU010000028">
    <property type="protein sequence ID" value="KAH7120208.1"/>
    <property type="molecule type" value="Genomic_DNA"/>
</dbReference>
<evidence type="ECO:0000313" key="2">
    <source>
        <dbReference type="EMBL" id="KAH7120208.1"/>
    </source>
</evidence>
<protein>
    <submittedName>
        <fullName evidence="2">Uncharacterized protein</fullName>
    </submittedName>
</protein>
<feature type="compositionally biased region" description="Acidic residues" evidence="1">
    <location>
        <begin position="120"/>
        <end position="129"/>
    </location>
</feature>
<feature type="region of interest" description="Disordered" evidence="1">
    <location>
        <begin position="69"/>
        <end position="173"/>
    </location>
</feature>